<dbReference type="GeneID" id="39597879"/>
<dbReference type="EMBL" id="RCNU01000020">
    <property type="protein sequence ID" value="RWQ91488.1"/>
    <property type="molecule type" value="Genomic_DNA"/>
</dbReference>
<sequence>MSLASTAHGTISTFFSNLFISLPYPNTSFENQTIIVTGSNTGLGFEASRHLVRLGVHKLIMAVRNLEKGEKAKREILTSTNRPDDSIEVWNLDMDSYESVKKFAVRISTSLDRLDGVLANAGIMTTEFRMSEDNERTITVNVVATFLLILLLLPKLHESAEKYKINPRIVIVNSALHYVASTKELDPNDNNNNEIFSRLNNPKTADMSSRYAVSKLLVLYAVRELAERLKARKPLVVINTPNPSFCKSGLMGNDVSFGERTAEKLLARSTEMGSRALVHALSSGVESHGEYLTNCHVQQPSCLVTDAKGVQIQKKFWKELVQKLEKVAPGIESNI</sequence>
<keyword evidence="4" id="KW-1185">Reference proteome</keyword>
<dbReference type="InterPro" id="IPR036291">
    <property type="entry name" value="NAD(P)-bd_dom_sf"/>
</dbReference>
<name>A0A443HI37_BYSSP</name>
<dbReference type="RefSeq" id="XP_028481133.1">
    <property type="nucleotide sequence ID" value="XM_028628602.1"/>
</dbReference>
<evidence type="ECO:0000256" key="2">
    <source>
        <dbReference type="ARBA" id="ARBA00023002"/>
    </source>
</evidence>
<evidence type="ECO:0000256" key="1">
    <source>
        <dbReference type="ARBA" id="ARBA00006484"/>
    </source>
</evidence>
<dbReference type="GO" id="GO:0016491">
    <property type="term" value="F:oxidoreductase activity"/>
    <property type="evidence" value="ECO:0007669"/>
    <property type="project" value="UniProtKB-KW"/>
</dbReference>
<comment type="caution">
    <text evidence="3">The sequence shown here is derived from an EMBL/GenBank/DDBJ whole genome shotgun (WGS) entry which is preliminary data.</text>
</comment>
<dbReference type="PANTHER" id="PTHR43157">
    <property type="entry name" value="PHOSPHATIDYLINOSITOL-GLYCAN BIOSYNTHESIS CLASS F PROTEIN-RELATED"/>
    <property type="match status" value="1"/>
</dbReference>
<dbReference type="VEuPathDB" id="FungiDB:C8Q69DRAFT_439337"/>
<comment type="similarity">
    <text evidence="1">Belongs to the short-chain dehydrogenases/reductases (SDR) family.</text>
</comment>
<dbReference type="PRINTS" id="PR00081">
    <property type="entry name" value="GDHRDH"/>
</dbReference>
<proteinExistence type="inferred from homology"/>
<evidence type="ECO:0000313" key="3">
    <source>
        <dbReference type="EMBL" id="RWQ91488.1"/>
    </source>
</evidence>
<dbReference type="PANTHER" id="PTHR43157:SF31">
    <property type="entry name" value="PHOSPHATIDYLINOSITOL-GLYCAN BIOSYNTHESIS CLASS F PROTEIN"/>
    <property type="match status" value="1"/>
</dbReference>
<keyword evidence="2" id="KW-0560">Oxidoreductase</keyword>
<dbReference type="Gene3D" id="3.40.50.720">
    <property type="entry name" value="NAD(P)-binding Rossmann-like Domain"/>
    <property type="match status" value="1"/>
</dbReference>
<dbReference type="Pfam" id="PF00106">
    <property type="entry name" value="adh_short"/>
    <property type="match status" value="1"/>
</dbReference>
<organism evidence="3 4">
    <name type="scientific">Byssochlamys spectabilis</name>
    <name type="common">Paecilomyces variotii</name>
    <dbReference type="NCBI Taxonomy" id="264951"/>
    <lineage>
        <taxon>Eukaryota</taxon>
        <taxon>Fungi</taxon>
        <taxon>Dikarya</taxon>
        <taxon>Ascomycota</taxon>
        <taxon>Pezizomycotina</taxon>
        <taxon>Eurotiomycetes</taxon>
        <taxon>Eurotiomycetidae</taxon>
        <taxon>Eurotiales</taxon>
        <taxon>Thermoascaceae</taxon>
        <taxon>Paecilomyces</taxon>
    </lineage>
</organism>
<dbReference type="Proteomes" id="UP000283841">
    <property type="component" value="Unassembled WGS sequence"/>
</dbReference>
<reference evidence="3 4" key="1">
    <citation type="journal article" date="2018" name="Front. Microbiol.">
        <title>Genomic and genetic insights into a cosmopolitan fungus, Paecilomyces variotii (Eurotiales).</title>
        <authorList>
            <person name="Urquhart A.S."/>
            <person name="Mondo S.J."/>
            <person name="Makela M.R."/>
            <person name="Hane J.K."/>
            <person name="Wiebenga A."/>
            <person name="He G."/>
            <person name="Mihaltcheva S."/>
            <person name="Pangilinan J."/>
            <person name="Lipzen A."/>
            <person name="Barry K."/>
            <person name="de Vries R.P."/>
            <person name="Grigoriev I.V."/>
            <person name="Idnurm A."/>
        </authorList>
    </citation>
    <scope>NUCLEOTIDE SEQUENCE [LARGE SCALE GENOMIC DNA]</scope>
    <source>
        <strain evidence="3 4">CBS 101075</strain>
    </source>
</reference>
<accession>A0A443HI37</accession>
<dbReference type="STRING" id="264951.A0A443HI37"/>
<dbReference type="InterPro" id="IPR002347">
    <property type="entry name" value="SDR_fam"/>
</dbReference>
<gene>
    <name evidence="3" type="ORF">C8Q69DRAFT_439337</name>
</gene>
<evidence type="ECO:0000313" key="4">
    <source>
        <dbReference type="Proteomes" id="UP000283841"/>
    </source>
</evidence>
<dbReference type="AlphaFoldDB" id="A0A443HI37"/>
<protein>
    <submittedName>
        <fullName evidence="3">Putative short-chain dehydrogenase</fullName>
    </submittedName>
</protein>
<dbReference type="SUPFAM" id="SSF51735">
    <property type="entry name" value="NAD(P)-binding Rossmann-fold domains"/>
    <property type="match status" value="1"/>
</dbReference>